<sequence length="107" mass="12525">MTLLMTVASMRRWPADSPWAELQEGRWAWKAWEAGRIEEEFDPSLFDGSHQLAEMKRCVEVGLLCTQRDREDRRTMADVLEMLHGHKELHIPKMPSWFQEDGNSSPL</sequence>
<organism evidence="1">
    <name type="scientific">Saccharum hybrid cultivar R570</name>
    <dbReference type="NCBI Taxonomy" id="131158"/>
    <lineage>
        <taxon>Eukaryota</taxon>
        <taxon>Viridiplantae</taxon>
        <taxon>Streptophyta</taxon>
        <taxon>Embryophyta</taxon>
        <taxon>Tracheophyta</taxon>
        <taxon>Spermatophyta</taxon>
        <taxon>Magnoliopsida</taxon>
        <taxon>Liliopsida</taxon>
        <taxon>Poales</taxon>
        <taxon>Poaceae</taxon>
        <taxon>PACMAD clade</taxon>
        <taxon>Panicoideae</taxon>
        <taxon>Andropogonodae</taxon>
        <taxon>Andropogoneae</taxon>
        <taxon>Saccharinae</taxon>
        <taxon>Saccharum</taxon>
        <taxon>Saccharum officinarum species complex</taxon>
    </lineage>
</organism>
<name>A0A059Q0Y5_9POAL</name>
<reference evidence="1" key="1">
    <citation type="submission" date="2013-05" db="EMBL/GenBank/DDBJ databases">
        <title>Building the sugarcane genome for biotechnology and identifying evolutionary trends.</title>
        <authorList>
            <person name="De Setta N."/>
            <person name="Monteiro-Vitorello C.B."/>
            <person name="Metcalfe C.J."/>
            <person name="Cruz G.M.Q."/>
            <person name="Del Bem L.E."/>
            <person name="Vicentini R."/>
            <person name="Nogueira F.T.S."/>
            <person name="Campos R.A."/>
            <person name="Nunes S.L."/>
            <person name="Turrini P.C.G."/>
            <person name="Vieira A.P."/>
            <person name="Cruz E.A.O."/>
            <person name="Correa T.C.S."/>
            <person name="Hotta C.T."/>
            <person name="de Mello-Varani A."/>
            <person name="Vautrin S."/>
            <person name="Trindade A.S."/>
            <person name="Vilela M.M."/>
            <person name="Horta C.L."/>
            <person name="Sato P.M."/>
            <person name="de Andrade R.F."/>
            <person name="Nishiyama M.Y."/>
            <person name="Cardoso-Silva C.B."/>
            <person name="Scortecci K.C."/>
            <person name="Garcia A.A.F."/>
            <person name="Carneiro M.S."/>
            <person name="Kim C."/>
            <person name="Paterson A.H."/>
            <person name="Berges H."/>
            <person name="D'Hont A."/>
            <person name="de-Souza A.P."/>
            <person name="Souza G.M."/>
            <person name="Vincentz M."/>
            <person name="Kitajima J.P."/>
            <person name="Van Sluys M.-A."/>
        </authorList>
    </citation>
    <scope>NUCLEOTIDE SEQUENCE</scope>
</reference>
<dbReference type="PANTHER" id="PTHR27006:SF601">
    <property type="entry name" value="PROTEIN KINASE DOMAIN-CONTAINING PROTEIN"/>
    <property type="match status" value="1"/>
</dbReference>
<dbReference type="EMBL" id="KF184905">
    <property type="protein sequence ID" value="AGT17317.1"/>
    <property type="molecule type" value="Genomic_DNA"/>
</dbReference>
<proteinExistence type="predicted"/>
<gene>
    <name evidence="1" type="ORF">SHCRBa_149_L06_F_10</name>
</gene>
<evidence type="ECO:0000313" key="1">
    <source>
        <dbReference type="EMBL" id="AGT17317.1"/>
    </source>
</evidence>
<dbReference type="PANTHER" id="PTHR27006">
    <property type="entry name" value="PROMASTIGOTE SURFACE ANTIGEN PROTEIN PSA"/>
    <property type="match status" value="1"/>
</dbReference>
<dbReference type="Gene3D" id="1.10.510.10">
    <property type="entry name" value="Transferase(Phosphotransferase) domain 1"/>
    <property type="match status" value="1"/>
</dbReference>
<accession>A0A059Q0Y5</accession>
<dbReference type="AlphaFoldDB" id="A0A059Q0Y5"/>
<protein>
    <submittedName>
        <fullName evidence="1">Uncharacterized protein</fullName>
    </submittedName>
</protein>